<comment type="caution">
    <text evidence="1">The sequence shown here is derived from an EMBL/GenBank/DDBJ whole genome shotgun (WGS) entry which is preliminary data.</text>
</comment>
<keyword evidence="2" id="KW-1185">Reference proteome</keyword>
<name>A0ACC1YP28_MELAZ</name>
<proteinExistence type="predicted"/>
<gene>
    <name evidence="1" type="ORF">OWV82_003724</name>
</gene>
<sequence length="516" mass="58481">MVDDVGTVNGQNVVVIADDRDRAIREYAVPIFNELNPGIVRPEIQAPQFELKPVMFQMLQIVGQFSGMPTEDPHLHLRLFIKVSDSFKLPRVPENALRLKLFPYSLRDRARAWLNSLPSDSVTTWQELAETFLMKYFPPTKNAKLRNEITAFQQVDEESLYEAWERFKELLRKCPHHGIPHCIQIETFYNGLNAHTRMVVDASANGAILAKSDNEAYEILERISNNNYQWPTTRASTGRKMAGIHEVEALTSLAAEVSSMSNMLKTISMGMGSQMGQLAEVSCVYCGWHKFVQNPDPPLVAVVKEFYANWLNPEEEVVTVRGTEVDCSVGAINHIYGLVDIADEYSEFTEIVTEERINEALQLTTKEGTQWIVSTTKKRTVMRTALTPAARVWYHLIKFRLRPTTHDDTVSQSRILLIYALLIGLSINIERIILAEMRKCISKVVGHLYFPSTITMLCAQAGVIFRAGPTEEVLSNKTSISIHTINRLLRDTGIKYPTNRDPPLTTTSGYRIQSFE</sequence>
<dbReference type="EMBL" id="CM051395">
    <property type="protein sequence ID" value="KAJ4724778.1"/>
    <property type="molecule type" value="Genomic_DNA"/>
</dbReference>
<evidence type="ECO:0000313" key="2">
    <source>
        <dbReference type="Proteomes" id="UP001164539"/>
    </source>
</evidence>
<accession>A0ACC1YP28</accession>
<organism evidence="1 2">
    <name type="scientific">Melia azedarach</name>
    <name type="common">Chinaberry tree</name>
    <dbReference type="NCBI Taxonomy" id="155640"/>
    <lineage>
        <taxon>Eukaryota</taxon>
        <taxon>Viridiplantae</taxon>
        <taxon>Streptophyta</taxon>
        <taxon>Embryophyta</taxon>
        <taxon>Tracheophyta</taxon>
        <taxon>Spermatophyta</taxon>
        <taxon>Magnoliopsida</taxon>
        <taxon>eudicotyledons</taxon>
        <taxon>Gunneridae</taxon>
        <taxon>Pentapetalae</taxon>
        <taxon>rosids</taxon>
        <taxon>malvids</taxon>
        <taxon>Sapindales</taxon>
        <taxon>Meliaceae</taxon>
        <taxon>Melia</taxon>
    </lineage>
</organism>
<evidence type="ECO:0000313" key="1">
    <source>
        <dbReference type="EMBL" id="KAJ4724778.1"/>
    </source>
</evidence>
<reference evidence="1 2" key="1">
    <citation type="journal article" date="2023" name="Science">
        <title>Complex scaffold remodeling in plant triterpene biosynthesis.</title>
        <authorList>
            <person name="De La Pena R."/>
            <person name="Hodgson H."/>
            <person name="Liu J.C."/>
            <person name="Stephenson M.J."/>
            <person name="Martin A.C."/>
            <person name="Owen C."/>
            <person name="Harkess A."/>
            <person name="Leebens-Mack J."/>
            <person name="Jimenez L.E."/>
            <person name="Osbourn A."/>
            <person name="Sattely E.S."/>
        </authorList>
    </citation>
    <scope>NUCLEOTIDE SEQUENCE [LARGE SCALE GENOMIC DNA]</scope>
    <source>
        <strain evidence="2">cv. JPN11</strain>
        <tissue evidence="1">Leaf</tissue>
    </source>
</reference>
<protein>
    <submittedName>
        <fullName evidence="1">Retrotransposon gag protein</fullName>
    </submittedName>
</protein>
<dbReference type="Proteomes" id="UP001164539">
    <property type="component" value="Chromosome 2"/>
</dbReference>